<gene>
    <name evidence="10" type="ORF">C7383_107111</name>
</gene>
<dbReference type="PANTHER" id="PTHR30620:SF16">
    <property type="entry name" value="LYSOSOMAL BETA GLUCOSIDASE"/>
    <property type="match status" value="1"/>
</dbReference>
<evidence type="ECO:0000256" key="5">
    <source>
        <dbReference type="ARBA" id="ARBA00022801"/>
    </source>
</evidence>
<dbReference type="InterPro" id="IPR002772">
    <property type="entry name" value="Glyco_hydro_3_C"/>
</dbReference>
<dbReference type="Gene3D" id="3.40.50.1700">
    <property type="entry name" value="Glycoside hydrolase family 3 C-terminal domain"/>
    <property type="match status" value="1"/>
</dbReference>
<keyword evidence="5" id="KW-0378">Hydrolase</keyword>
<feature type="chain" id="PRO_5044494924" description="beta-glucosidase" evidence="7">
    <location>
        <begin position="27"/>
        <end position="629"/>
    </location>
</feature>
<dbReference type="InterPro" id="IPR036881">
    <property type="entry name" value="Glyco_hydro_3_C_sf"/>
</dbReference>
<dbReference type="SUPFAM" id="SSF51445">
    <property type="entry name" value="(Trans)glycosidases"/>
    <property type="match status" value="1"/>
</dbReference>
<dbReference type="EC" id="3.2.1.21" evidence="3"/>
<dbReference type="PANTHER" id="PTHR30620">
    <property type="entry name" value="PERIPLASMIC BETA-GLUCOSIDASE-RELATED"/>
    <property type="match status" value="1"/>
</dbReference>
<evidence type="ECO:0000313" key="11">
    <source>
        <dbReference type="Proteomes" id="UP000245412"/>
    </source>
</evidence>
<dbReference type="GO" id="GO:0009251">
    <property type="term" value="P:glucan catabolic process"/>
    <property type="evidence" value="ECO:0007669"/>
    <property type="project" value="TreeGrafter"/>
</dbReference>
<sequence length="629" mass="66959">MKHSIKIVTALTMAAGLGLSSMPAVQAEESAAQPELAARVKNIIEADGLQFKDLNDNGQLDPYEDWRLPAEERADDLLSKMDATQKAAQMVHLTLVSSKESWFTENNVGFALVYEYIFDNAAEAAKRTNEIQELSESSPLGIPIIFSMDTEAGAAFVSDATFLPDEINQGAVNDPELVTKLNTVLKEELMAVGVRMALSPDADLITDPRWGRNQECYSEDSEVVQSLITAAVTGLQGGSELTGESVMATVKHFPGAGAQTDGVDGTPLTIQEDSEELHLAGFKAAIEAGAAAVMPYGYSTVPYLGGDAVENSADQSSAVMTDLLRGELGYTGIIQTDWGLNFTGAANAGADILGGAGVRSTKQLVEEVDEERLTDACRRILIAKFQLGIFENPYVDEDKAAEVLGSDEHKAVAKEAASRSFTMLKYENAQALAGQKVVVAGSLAQDIRALNSGWTAKEPIEIQGTTILDAIQEKAGADNVTYIETAADVPADLTGVTALAVVGEKSGTHDPEWGADTLEFPKEQTDLVNALKAAGANVVAVVVMNRAYVMTPVAEAADSVLLVYRPGVTCGAEAVADALYGETSITGKLPFQIPKTMEQVLEQREDLPKDIDEPLYEYGFGIDVESFGA</sequence>
<dbReference type="InterPro" id="IPR036962">
    <property type="entry name" value="Glyco_hydro_3_N_sf"/>
</dbReference>
<dbReference type="AlphaFoldDB" id="A0AB73T2Y1"/>
<evidence type="ECO:0000256" key="7">
    <source>
        <dbReference type="SAM" id="SignalP"/>
    </source>
</evidence>
<comment type="caution">
    <text evidence="10">The sequence shown here is derived from an EMBL/GenBank/DDBJ whole genome shotgun (WGS) entry which is preliminary data.</text>
</comment>
<dbReference type="InterPro" id="IPR017853">
    <property type="entry name" value="GH"/>
</dbReference>
<evidence type="ECO:0000259" key="9">
    <source>
        <dbReference type="Pfam" id="PF01915"/>
    </source>
</evidence>
<comment type="catalytic activity">
    <reaction evidence="1">
        <text>Hydrolysis of terminal, non-reducing beta-D-glucosyl residues with release of beta-D-glucose.</text>
        <dbReference type="EC" id="3.2.1.21"/>
    </reaction>
</comment>
<dbReference type="PRINTS" id="PR00133">
    <property type="entry name" value="GLHYDRLASE3"/>
</dbReference>
<dbReference type="EMBL" id="QGGY01000007">
    <property type="protein sequence ID" value="PWJ75104.1"/>
    <property type="molecule type" value="Genomic_DNA"/>
</dbReference>
<dbReference type="Gene3D" id="3.20.20.300">
    <property type="entry name" value="Glycoside hydrolase, family 3, N-terminal domain"/>
    <property type="match status" value="1"/>
</dbReference>
<accession>A0AB73T2Y1</accession>
<name>A0AB73T2Y1_9FIRM</name>
<proteinExistence type="inferred from homology"/>
<keyword evidence="6" id="KW-0326">Glycosidase</keyword>
<feature type="domain" description="Glycoside hydrolase family 3 C-terminal" evidence="9">
    <location>
        <begin position="434"/>
        <end position="623"/>
    </location>
</feature>
<comment type="similarity">
    <text evidence="2">Belongs to the glycosyl hydrolase 3 family.</text>
</comment>
<evidence type="ECO:0000259" key="8">
    <source>
        <dbReference type="Pfam" id="PF00933"/>
    </source>
</evidence>
<reference evidence="10 11" key="1">
    <citation type="submission" date="2018-05" db="EMBL/GenBank/DDBJ databases">
        <authorList>
            <person name="Goeker M."/>
            <person name="Huntemann M."/>
            <person name="Clum A."/>
            <person name="Pillay M."/>
            <person name="Palaniappan K."/>
            <person name="Varghese N."/>
            <person name="Mikhailova N."/>
            <person name="Stamatis D."/>
            <person name="Reddy T."/>
            <person name="Daum C."/>
            <person name="Shapiro N."/>
            <person name="Ivanova N."/>
            <person name="Kyrpides N."/>
            <person name="Woyke T."/>
        </authorList>
    </citation>
    <scope>NUCLEOTIDE SEQUENCE [LARGE SCALE GENOMIC DNA]</scope>
    <source>
        <strain evidence="10 11">DSM 26524</strain>
    </source>
</reference>
<evidence type="ECO:0000256" key="4">
    <source>
        <dbReference type="ARBA" id="ARBA00022729"/>
    </source>
</evidence>
<feature type="signal peptide" evidence="7">
    <location>
        <begin position="1"/>
        <end position="26"/>
    </location>
</feature>
<dbReference type="InterPro" id="IPR001764">
    <property type="entry name" value="Glyco_hydro_3_N"/>
</dbReference>
<dbReference type="GO" id="GO:0008422">
    <property type="term" value="F:beta-glucosidase activity"/>
    <property type="evidence" value="ECO:0007669"/>
    <property type="project" value="UniProtKB-EC"/>
</dbReference>
<evidence type="ECO:0000256" key="2">
    <source>
        <dbReference type="ARBA" id="ARBA00005336"/>
    </source>
</evidence>
<evidence type="ECO:0000256" key="1">
    <source>
        <dbReference type="ARBA" id="ARBA00000448"/>
    </source>
</evidence>
<feature type="domain" description="Glycoside hydrolase family 3 N-terminal" evidence="8">
    <location>
        <begin position="86"/>
        <end position="345"/>
    </location>
</feature>
<evidence type="ECO:0000256" key="3">
    <source>
        <dbReference type="ARBA" id="ARBA00012744"/>
    </source>
</evidence>
<organism evidence="10 11">
    <name type="scientific">Murimonas intestini</name>
    <dbReference type="NCBI Taxonomy" id="1337051"/>
    <lineage>
        <taxon>Bacteria</taxon>
        <taxon>Bacillati</taxon>
        <taxon>Bacillota</taxon>
        <taxon>Clostridia</taxon>
        <taxon>Lachnospirales</taxon>
        <taxon>Lachnospiraceae</taxon>
        <taxon>Murimonas</taxon>
    </lineage>
</organism>
<dbReference type="Proteomes" id="UP000245412">
    <property type="component" value="Unassembled WGS sequence"/>
</dbReference>
<dbReference type="Pfam" id="PF00933">
    <property type="entry name" value="Glyco_hydro_3"/>
    <property type="match status" value="1"/>
</dbReference>
<keyword evidence="11" id="KW-1185">Reference proteome</keyword>
<evidence type="ECO:0000313" key="10">
    <source>
        <dbReference type="EMBL" id="PWJ75104.1"/>
    </source>
</evidence>
<dbReference type="InterPro" id="IPR051915">
    <property type="entry name" value="Cellulose_Degrad_GH3"/>
</dbReference>
<evidence type="ECO:0000256" key="6">
    <source>
        <dbReference type="ARBA" id="ARBA00023295"/>
    </source>
</evidence>
<protein>
    <recommendedName>
        <fullName evidence="3">beta-glucosidase</fullName>
        <ecNumber evidence="3">3.2.1.21</ecNumber>
    </recommendedName>
</protein>
<dbReference type="SUPFAM" id="SSF52279">
    <property type="entry name" value="Beta-D-glucan exohydrolase, C-terminal domain"/>
    <property type="match status" value="1"/>
</dbReference>
<keyword evidence="4 7" id="KW-0732">Signal</keyword>
<dbReference type="Pfam" id="PF01915">
    <property type="entry name" value="Glyco_hydro_3_C"/>
    <property type="match status" value="1"/>
</dbReference>
<dbReference type="RefSeq" id="WP_109626888.1">
    <property type="nucleotide sequence ID" value="NZ_JANKBI010000007.1"/>
</dbReference>